<dbReference type="PANTHER" id="PTHR13213">
    <property type="entry name" value="MYB-BINDING PROTEIN 1A FAMILY MEMBER"/>
    <property type="match status" value="1"/>
</dbReference>
<feature type="region of interest" description="Disordered" evidence="4">
    <location>
        <begin position="833"/>
        <end position="896"/>
    </location>
</feature>
<organism evidence="5 6">
    <name type="scientific">Lasius niger</name>
    <name type="common">Black garden ant</name>
    <dbReference type="NCBI Taxonomy" id="67767"/>
    <lineage>
        <taxon>Eukaryota</taxon>
        <taxon>Metazoa</taxon>
        <taxon>Ecdysozoa</taxon>
        <taxon>Arthropoda</taxon>
        <taxon>Hexapoda</taxon>
        <taxon>Insecta</taxon>
        <taxon>Pterygota</taxon>
        <taxon>Neoptera</taxon>
        <taxon>Endopterygota</taxon>
        <taxon>Hymenoptera</taxon>
        <taxon>Apocrita</taxon>
        <taxon>Aculeata</taxon>
        <taxon>Formicoidea</taxon>
        <taxon>Formicidae</taxon>
        <taxon>Formicinae</taxon>
        <taxon>Lasius</taxon>
        <taxon>Lasius</taxon>
    </lineage>
</organism>
<dbReference type="SUPFAM" id="SSF48371">
    <property type="entry name" value="ARM repeat"/>
    <property type="match status" value="1"/>
</dbReference>
<dbReference type="InterPro" id="IPR016162">
    <property type="entry name" value="Ald_DH_N"/>
</dbReference>
<dbReference type="Pfam" id="PF04931">
    <property type="entry name" value="DNA_pol_phi"/>
    <property type="match status" value="2"/>
</dbReference>
<protein>
    <submittedName>
        <fullName evidence="5">Myb-binding protein 1a</fullName>
    </submittedName>
</protein>
<evidence type="ECO:0000313" key="6">
    <source>
        <dbReference type="Proteomes" id="UP000036403"/>
    </source>
</evidence>
<dbReference type="GO" id="GO:0003723">
    <property type="term" value="F:RNA binding"/>
    <property type="evidence" value="ECO:0007669"/>
    <property type="project" value="TreeGrafter"/>
</dbReference>
<dbReference type="OrthoDB" id="342531at2759"/>
<feature type="region of interest" description="Disordered" evidence="4">
    <location>
        <begin position="565"/>
        <end position="651"/>
    </location>
</feature>
<dbReference type="Proteomes" id="UP000036403">
    <property type="component" value="Unassembled WGS sequence"/>
</dbReference>
<proteinExistence type="inferred from homology"/>
<feature type="compositionally biased region" description="Acidic residues" evidence="4">
    <location>
        <begin position="610"/>
        <end position="651"/>
    </location>
</feature>
<feature type="compositionally biased region" description="Acidic residues" evidence="4">
    <location>
        <begin position="572"/>
        <end position="586"/>
    </location>
</feature>
<evidence type="ECO:0000256" key="4">
    <source>
        <dbReference type="SAM" id="MobiDB-lite"/>
    </source>
</evidence>
<evidence type="ECO:0000313" key="5">
    <source>
        <dbReference type="EMBL" id="KMQ94074.1"/>
    </source>
</evidence>
<gene>
    <name evidence="5" type="ORF">RF55_5788</name>
</gene>
<dbReference type="AlphaFoldDB" id="A0A0J7KV03"/>
<reference evidence="5 6" key="1">
    <citation type="submission" date="2015-04" db="EMBL/GenBank/DDBJ databases">
        <title>Lasius niger genome sequencing.</title>
        <authorList>
            <person name="Konorov E.A."/>
            <person name="Nikitin M.A."/>
            <person name="Kirill M.V."/>
            <person name="Chang P."/>
        </authorList>
    </citation>
    <scope>NUCLEOTIDE SEQUENCE [LARGE SCALE GENOMIC DNA]</scope>
    <source>
        <tissue evidence="5">Whole</tissue>
    </source>
</reference>
<comment type="similarity">
    <text evidence="2">Belongs to the MYBBP1A family.</text>
</comment>
<name>A0A0J7KV03_LASNI</name>
<dbReference type="Gene3D" id="3.40.605.10">
    <property type="entry name" value="Aldehyde Dehydrogenase, Chain A, domain 1"/>
    <property type="match status" value="1"/>
</dbReference>
<feature type="non-terminal residue" evidence="5">
    <location>
        <position position="971"/>
    </location>
</feature>
<evidence type="ECO:0000256" key="2">
    <source>
        <dbReference type="ARBA" id="ARBA00006809"/>
    </source>
</evidence>
<dbReference type="GO" id="GO:0043565">
    <property type="term" value="F:sequence-specific DNA binding"/>
    <property type="evidence" value="ECO:0007669"/>
    <property type="project" value="TreeGrafter"/>
</dbReference>
<dbReference type="PANTHER" id="PTHR13213:SF2">
    <property type="entry name" value="MYB-BINDING PROTEIN 1A"/>
    <property type="match status" value="1"/>
</dbReference>
<keyword evidence="3" id="KW-0539">Nucleus</keyword>
<dbReference type="InterPro" id="IPR016024">
    <property type="entry name" value="ARM-type_fold"/>
</dbReference>
<dbReference type="GO" id="GO:0016491">
    <property type="term" value="F:oxidoreductase activity"/>
    <property type="evidence" value="ECO:0007669"/>
    <property type="project" value="InterPro"/>
</dbReference>
<evidence type="ECO:0000256" key="3">
    <source>
        <dbReference type="ARBA" id="ARBA00023242"/>
    </source>
</evidence>
<evidence type="ECO:0000256" key="1">
    <source>
        <dbReference type="ARBA" id="ARBA00004123"/>
    </source>
</evidence>
<dbReference type="GO" id="GO:0005730">
    <property type="term" value="C:nucleolus"/>
    <property type="evidence" value="ECO:0007669"/>
    <property type="project" value="InterPro"/>
</dbReference>
<comment type="subcellular location">
    <subcellularLocation>
        <location evidence="1">Nucleus</location>
    </subcellularLocation>
</comment>
<dbReference type="EMBL" id="LBMM01003012">
    <property type="protein sequence ID" value="KMQ94074.1"/>
    <property type="molecule type" value="Genomic_DNA"/>
</dbReference>
<comment type="caution">
    <text evidence="5">The sequence shown here is derived from an EMBL/GenBank/DDBJ whole genome shotgun (WGS) entry which is preliminary data.</text>
</comment>
<feature type="compositionally biased region" description="Polar residues" evidence="4">
    <location>
        <begin position="839"/>
        <end position="867"/>
    </location>
</feature>
<dbReference type="PaxDb" id="67767-A0A0J7KV03"/>
<dbReference type="STRING" id="67767.A0A0J7KV03"/>
<keyword evidence="6" id="KW-1185">Reference proteome</keyword>
<feature type="compositionally biased region" description="Basic residues" evidence="4">
    <location>
        <begin position="883"/>
        <end position="892"/>
    </location>
</feature>
<dbReference type="InterPro" id="IPR016161">
    <property type="entry name" value="Ald_DH/histidinol_DH"/>
</dbReference>
<dbReference type="SUPFAM" id="SSF53720">
    <property type="entry name" value="ALDH-like"/>
    <property type="match status" value="1"/>
</dbReference>
<sequence length="971" mass="111214">MNSIILDNFNKLKNNNDSVRLNAGVTLLNHLYQYNTENADIYMGRVLLCGALIRSKLLIQSTSEIQQQITEILLNAGKQRNYLSFISVMFLNEFIIQLDVESMKKVVWPIVEKEIGKSWSEQTLDTFYLLLVVGDQHPSLLNHKFLKEHFGVKQIIAKESMENIVKLLTALPRIVSYQHPVFKLFCEKLTLTELIADFWKGIDKKFTKPSKSDEYIATEILRLLLSNITDKTLIPSLLSPNMLQHMLKRFSNCKRNNNDEVLIAFRKVLHLVISATNDKDMKTKIQLNILKKLILHPGDLMIEKKTGIKVIQKITANLRLDGVKKLCQLYRDVIENKSIKERENMKVELWTNAERSYAAQLLTKLIGHRETLLDQEWKLAQLTFLFNYGLCEVSNVGIELAPQFKNSFYRALDHKLPKLDDLRSPLSDAASDAWRRAIDLIEKLEKNTKNAIALPIFHTMNLHMSLQLFSDPEMAIMSINELECCYERLIKKSKGHKKLDDAPEQKEPQWVEVIVDLLLSLLSRNNHLLRSLVDSVFPHICPYLTSSAVYQILAILDVKNNQNTLTTKQNDNEDSSSIESESDNEEKENVLNSEISSDESGSESNINKDENDDNNDDNDNEEEEEQEEKEEDDDNDDDEDDDNDDDDDDETVTDKLRMAVRQALGDAATQTDNEDIDVDEIDEEEGKRLDESLAAAFKLLRENRQVRSKKQEKTSEALTHFRIRVIDLLNIYLGTCPSMAVALDMIVPLFALLEFCIKDPHQQPLKHRVQTCLKKLSTIKKFEDTTGVDDTLLTTVLKVNSAFDSNIRYFRRSQALELLVILYRNNRLLNMDTKKSTKHNNQLNGSTDIALQSNGKQSNVTSQNGKISDSEGGGEIAHSNNVQKKKKKKNKQKEKQLLKKEARELRAKAMSKDLELFKFSNVNLPENDIFINNEWHKSKSEKTFPTINPATGEVIAEVQEGDNADIDFAVE</sequence>
<dbReference type="GO" id="GO:0003714">
    <property type="term" value="F:transcription corepressor activity"/>
    <property type="evidence" value="ECO:0007669"/>
    <property type="project" value="TreeGrafter"/>
</dbReference>
<dbReference type="InterPro" id="IPR007015">
    <property type="entry name" value="DNA_pol_V/MYBBP1A"/>
</dbReference>
<accession>A0A0J7KV03</accession>